<sequence length="1855" mass="198612">MDKQNAPLSGVTITILSHPEFGQTLSRADGMFDMVVNGGGVLAVNYTKTGYLPSQRQVNAPWQDYVFADDAILIQQDTKLNAIDLTNTTQAFQVAQGNPITDADGTRQATLLIPQGTQAQVYNQDGTTRTVTSLNLRLTEYTVGDNGPESMPGPLPPTSAYTYAFEMKADEANTKIDGKDVLFDRPVPFYINNFLNFPVGTAVPVGYYNKDKAVWVPSENGKVIKILAINNGIVDIDSNGDDVADDAATLAALGITDQERTTLAGLYAGGQTLWRVQVSHLSSWDCNFGGAISALARAAKQLTAIVEAISKLSCSSLRSNSIVECENQILGETTPVTGTSMSLNYRSDRTVGRKSAYTLDIPLSIGGIPESLVRIDLEVYIAGQRYQQTFPALAGQSTTYTWDGKNAYGKSVQGSQTATVRIGYAYSTNYSEPAPSDRSFSLPYGIPFDLIPARSEIVIWQQYSVPLGAWDARAQGIAGWTLDAHHAFDVNSETLYLGNGDRLSGNSTKSDVISVLAGRGGALFPADGSLAKNSSFGGVSAVRASPDGSLYFLGDDRLYKLRPDGTLLRVAGSNNLVSGDGGLATNALLEQPRDIALAPDGSVYVIERYTGKLRRIGLDGIINTVATIPGTNGDAWSVEIAPDGIAYVLQNTFNGRVYRVTPTGEVELFAGSAVTNTADGVPALNASFSFPSDIALASDGSLYITTSAPKVLKITPDGIVNTVVGPGTVSVLGDGGPASLAWIYNASALAVAPDGTLYIAQHSRTGFPPRIRRVTPDGIITTYAGGGVYGTSVTSQATAIAAGAPMQTLQEGLSVGSDGALYIASDNSSGGGSGLVQKVQNPFRANLGAEFAIASPDGGQLYAFDSAGRHLSTVNTYTGADLYKFNYDNGLLKEIVDGDGLITTVERDAIGKATAIAAPFGQKTALTLNPNGYLATVTNPANEAYEMTYTADGLLTAFKDPRGNTSSINYDPLGRLLVDTNAANGSLSLTRSEVTDGHQVAVKTGLNRVTTHTVLNKATGDRERTHLQPDNTTSNTLEKPDGTVVSTAADGTVNNVQQAADPRFAMQAPFAKDMTLTTGGQTLHTTSNRTVSLSDPFNPLSLTSLTDTVSINDRTSSTLTYNQAAKSFTSTSAANRTSTVLIDDLGRIKQTTVAGIESVFNTYDQQGRPATVAQGTGLDERLVNFAYNPQGYLANVTDRIGRQVAYQYDLAGRVTTQTLPDGRQILFGYDAKGNLTSLAPPGKPAHGFTYNAIDQVTEYKPPVVSGSGTTNTLYGYDLDKALTKITRPDALTLNFTYDSAGRLSVLNTPEGDTTYAYNATTGKLASIAAPGNEGLAYTYNGALLTQTTWNGTINGNVGYAYDNDFRIASVSVNGANPVAYTYDADSLLLQAGALNLTRNPQNGLLTGTALGNVNDSYTYNGFAEMTIYLAKIGTIDLFKTEFIRDKLGRITKKTETIAGVTQVYDYAYDTAGRLAEVKRAGLVQESYGYDENGNRAFLNGSPIADYDAQDRLLRYNNITYDYTANGELKTKTIGTATTTYRYDVLGNLREVNLPDATATRIEYVIDGQNRRIGKKRNGVLEQGFIYQSQLKPVAELDGSGNIVSRFVYGIGVNSPDFMIKGGVTYRIFKDHLGSPKLVVNTATNAVVQRMDYDAWGNVTFNSNESFQPFGFAGGIYDKDTGLVRFGARDYDSLVGRWTVKDPIGFESGDSNIYSYVNNRVLNFVDPQGKSLLGVLNASRAITTWAGWIARMSQLPGRIKFACDVFQISCEVVPDKLSSSPQYCEIPPDAFESISTLGSNLPDSFEEYQEKLYGEIKQPYFSEVSHPGFLDPSPKERSQDQNEFGDAFSNNGHPAL</sequence>
<dbReference type="InterPro" id="IPR056820">
    <property type="entry name" value="TEN_TTR-like"/>
</dbReference>
<keyword evidence="2" id="KW-0677">Repeat</keyword>
<dbReference type="eggNOG" id="COG3391">
    <property type="taxonomic scope" value="Bacteria"/>
</dbReference>
<evidence type="ECO:0000256" key="4">
    <source>
        <dbReference type="SAM" id="MobiDB-lite"/>
    </source>
</evidence>
<proteinExistence type="predicted"/>
<dbReference type="PANTHER" id="PTHR11219:SF69">
    <property type="entry name" value="TENEURIN-A"/>
    <property type="match status" value="1"/>
</dbReference>
<dbReference type="STRING" id="1116472.MGMO_1c00020"/>
<dbReference type="InterPro" id="IPR051216">
    <property type="entry name" value="Teneurin"/>
</dbReference>
<dbReference type="InterPro" id="IPR022385">
    <property type="entry name" value="Rhs_assc_core"/>
</dbReference>
<organism evidence="7 8">
    <name type="scientific">Methyloglobulus morosus KoM1</name>
    <dbReference type="NCBI Taxonomy" id="1116472"/>
    <lineage>
        <taxon>Bacteria</taxon>
        <taxon>Pseudomonadati</taxon>
        <taxon>Pseudomonadota</taxon>
        <taxon>Gammaproteobacteria</taxon>
        <taxon>Methylococcales</taxon>
        <taxon>Methylococcaceae</taxon>
        <taxon>Methyloglobulus</taxon>
    </lineage>
</organism>
<dbReference type="NCBIfam" id="TIGR03696">
    <property type="entry name" value="Rhs_assc_core"/>
    <property type="match status" value="1"/>
</dbReference>
<dbReference type="PATRIC" id="fig|1116472.3.peg.2"/>
<dbReference type="InterPro" id="IPR008969">
    <property type="entry name" value="CarboxyPept-like_regulatory"/>
</dbReference>
<keyword evidence="1" id="KW-0245">EGF-like domain</keyword>
<reference evidence="7 8" key="1">
    <citation type="journal article" date="2013" name="Genome Announc.">
        <title>Draft Genome Sequence of the Methanotrophic Gammaproteobacterium Methyloglobulus morosus DSM 22980 Strain KoM1.</title>
        <authorList>
            <person name="Poehlein A."/>
            <person name="Deutzmann J.S."/>
            <person name="Daniel R."/>
            <person name="Simeonova D.D."/>
        </authorList>
    </citation>
    <scope>NUCLEOTIDE SEQUENCE [LARGE SCALE GENOMIC DNA]</scope>
    <source>
        <strain evidence="7 8">KoM1</strain>
    </source>
</reference>
<comment type="caution">
    <text evidence="7">The sequence shown here is derived from an EMBL/GenBank/DDBJ whole genome shotgun (WGS) entry which is preliminary data.</text>
</comment>
<protein>
    <submittedName>
        <fullName evidence="7">Wall-associated protein WapA</fullName>
    </submittedName>
</protein>
<dbReference type="Pfam" id="PF25020">
    <property type="entry name" value="TTR_TEN1-4"/>
    <property type="match status" value="1"/>
</dbReference>
<evidence type="ECO:0000259" key="5">
    <source>
        <dbReference type="Pfam" id="PF25020"/>
    </source>
</evidence>
<evidence type="ECO:0000313" key="7">
    <source>
        <dbReference type="EMBL" id="ESS74147.1"/>
    </source>
</evidence>
<feature type="domain" description="Teneurin-like YD-shell" evidence="6">
    <location>
        <begin position="850"/>
        <end position="1706"/>
    </location>
</feature>
<accession>V5C6T9</accession>
<evidence type="ECO:0000259" key="6">
    <source>
        <dbReference type="Pfam" id="PF25023"/>
    </source>
</evidence>
<feature type="compositionally biased region" description="Polar residues" evidence="4">
    <location>
        <begin position="1028"/>
        <end position="1037"/>
    </location>
</feature>
<feature type="region of interest" description="Disordered" evidence="4">
    <location>
        <begin position="1018"/>
        <end position="1044"/>
    </location>
</feature>
<dbReference type="Pfam" id="PF25023">
    <property type="entry name" value="TEN_YD-shell"/>
    <property type="match status" value="1"/>
</dbReference>
<dbReference type="eggNOG" id="COG3209">
    <property type="taxonomic scope" value="Bacteria"/>
</dbReference>
<keyword evidence="8" id="KW-1185">Reference proteome</keyword>
<dbReference type="InterPro" id="IPR056823">
    <property type="entry name" value="TEN-like_YD-shell"/>
</dbReference>
<gene>
    <name evidence="7" type="primary">wapA</name>
    <name evidence="7" type="ORF">MGMO_1c00020</name>
</gene>
<evidence type="ECO:0000256" key="2">
    <source>
        <dbReference type="ARBA" id="ARBA00022737"/>
    </source>
</evidence>
<dbReference type="InterPro" id="IPR011042">
    <property type="entry name" value="6-blade_b-propeller_TolB-like"/>
</dbReference>
<evidence type="ECO:0000256" key="3">
    <source>
        <dbReference type="ARBA" id="ARBA00023157"/>
    </source>
</evidence>
<evidence type="ECO:0000313" key="8">
    <source>
        <dbReference type="Proteomes" id="UP000017842"/>
    </source>
</evidence>
<dbReference type="SUPFAM" id="SSF49464">
    <property type="entry name" value="Carboxypeptidase regulatory domain-like"/>
    <property type="match status" value="1"/>
</dbReference>
<evidence type="ECO:0000256" key="1">
    <source>
        <dbReference type="ARBA" id="ARBA00022536"/>
    </source>
</evidence>
<feature type="domain" description="Teneurin TTR-like" evidence="5">
    <location>
        <begin position="2"/>
        <end position="71"/>
    </location>
</feature>
<dbReference type="eggNOG" id="COG3292">
    <property type="taxonomic scope" value="Bacteria"/>
</dbReference>
<dbReference type="NCBIfam" id="TIGR01643">
    <property type="entry name" value="YD_repeat_2x"/>
    <property type="match status" value="3"/>
</dbReference>
<feature type="region of interest" description="Disordered" evidence="4">
    <location>
        <begin position="1823"/>
        <end position="1855"/>
    </location>
</feature>
<dbReference type="SUPFAM" id="SSF63829">
    <property type="entry name" value="Calcium-dependent phosphotriesterase"/>
    <property type="match status" value="2"/>
</dbReference>
<dbReference type="PANTHER" id="PTHR11219">
    <property type="entry name" value="TENEURIN AND N-ACETYLGLUCOSAMINE-1-PHOSPHODIESTER ALPHA-N-ACETYLGLUCOSAMINIDASE"/>
    <property type="match status" value="1"/>
</dbReference>
<dbReference type="Proteomes" id="UP000017842">
    <property type="component" value="Unassembled WGS sequence"/>
</dbReference>
<dbReference type="Gene3D" id="2.180.10.10">
    <property type="entry name" value="RHS repeat-associated core"/>
    <property type="match status" value="2"/>
</dbReference>
<dbReference type="Gene3D" id="2.120.10.30">
    <property type="entry name" value="TolB, C-terminal domain"/>
    <property type="match status" value="2"/>
</dbReference>
<keyword evidence="3" id="KW-1015">Disulfide bond</keyword>
<dbReference type="EMBL" id="AYLO01000001">
    <property type="protein sequence ID" value="ESS74147.1"/>
    <property type="molecule type" value="Genomic_DNA"/>
</dbReference>
<dbReference type="InterPro" id="IPR006530">
    <property type="entry name" value="YD"/>
</dbReference>
<name>V5C6T9_9GAMM</name>